<evidence type="ECO:0000313" key="3">
    <source>
        <dbReference type="EMBL" id="GAA4336516.1"/>
    </source>
</evidence>
<evidence type="ECO:0000256" key="1">
    <source>
        <dbReference type="ARBA" id="ARBA00022729"/>
    </source>
</evidence>
<evidence type="ECO:0000313" key="4">
    <source>
        <dbReference type="Proteomes" id="UP001501725"/>
    </source>
</evidence>
<evidence type="ECO:0000259" key="2">
    <source>
        <dbReference type="Pfam" id="PF12849"/>
    </source>
</evidence>
<dbReference type="EMBL" id="BAABGY010000009">
    <property type="protein sequence ID" value="GAA4336516.1"/>
    <property type="molecule type" value="Genomic_DNA"/>
</dbReference>
<sequence length="312" mass="34530">MNGHFCSKIGKTFGWAGLLVLGILASCGAGGGNNEPTDSADSGTIHISVDESFKPVIDSEIRVYEALHPKTHIIAHYKPEADCLRDLVVDSVRMVIATRGASEAERRFISDSLLLDVKSKVLAYDAIAVVVHPDSPDSLFTVQEIRDLLTGTSTKKLRPVFDGLKATSTVRFVIDSVLRGAPLSPKVTAAESSEGVIDYVSKTRDAVGFIGVSWVGNRQDTTQLSYLSKVRVASLEHPLVPRKFVTPAQFNIFYRRYPLVRDLVASLKERHRGLGLAFYYFLSDQRGQLIFNRAFLMPAQIDFRTREAEVRE</sequence>
<dbReference type="InterPro" id="IPR050811">
    <property type="entry name" value="Phosphate_ABC_transporter"/>
</dbReference>
<gene>
    <name evidence="3" type="ORF">GCM10023184_31850</name>
</gene>
<feature type="domain" description="PBP" evidence="2">
    <location>
        <begin position="36"/>
        <end position="284"/>
    </location>
</feature>
<dbReference type="RefSeq" id="WP_345256751.1">
    <property type="nucleotide sequence ID" value="NZ_BAABGY010000009.1"/>
</dbReference>
<name>A0ABP8HB62_9BACT</name>
<keyword evidence="1" id="KW-0732">Signal</keyword>
<proteinExistence type="predicted"/>
<dbReference type="SUPFAM" id="SSF53850">
    <property type="entry name" value="Periplasmic binding protein-like II"/>
    <property type="match status" value="1"/>
</dbReference>
<dbReference type="InterPro" id="IPR024370">
    <property type="entry name" value="PBP_domain"/>
</dbReference>
<dbReference type="PANTHER" id="PTHR30570">
    <property type="entry name" value="PERIPLASMIC PHOSPHATE BINDING COMPONENT OF PHOSPHATE ABC TRANSPORTER"/>
    <property type="match status" value="1"/>
</dbReference>
<keyword evidence="4" id="KW-1185">Reference proteome</keyword>
<organism evidence="3 4">
    <name type="scientific">Flaviaesturariibacter amylovorans</name>
    <dbReference type="NCBI Taxonomy" id="1084520"/>
    <lineage>
        <taxon>Bacteria</taxon>
        <taxon>Pseudomonadati</taxon>
        <taxon>Bacteroidota</taxon>
        <taxon>Chitinophagia</taxon>
        <taxon>Chitinophagales</taxon>
        <taxon>Chitinophagaceae</taxon>
        <taxon>Flaviaestuariibacter</taxon>
    </lineage>
</organism>
<dbReference type="PANTHER" id="PTHR30570:SF1">
    <property type="entry name" value="PHOSPHATE-BINDING PROTEIN PSTS"/>
    <property type="match status" value="1"/>
</dbReference>
<dbReference type="Gene3D" id="3.40.190.10">
    <property type="entry name" value="Periplasmic binding protein-like II"/>
    <property type="match status" value="2"/>
</dbReference>
<dbReference type="Proteomes" id="UP001501725">
    <property type="component" value="Unassembled WGS sequence"/>
</dbReference>
<accession>A0ABP8HB62</accession>
<dbReference type="Pfam" id="PF12849">
    <property type="entry name" value="PBP_like_2"/>
    <property type="match status" value="1"/>
</dbReference>
<protein>
    <recommendedName>
        <fullName evidence="2">PBP domain-containing protein</fullName>
    </recommendedName>
</protein>
<comment type="caution">
    <text evidence="3">The sequence shown here is derived from an EMBL/GenBank/DDBJ whole genome shotgun (WGS) entry which is preliminary data.</text>
</comment>
<reference evidence="4" key="1">
    <citation type="journal article" date="2019" name="Int. J. Syst. Evol. Microbiol.">
        <title>The Global Catalogue of Microorganisms (GCM) 10K type strain sequencing project: providing services to taxonomists for standard genome sequencing and annotation.</title>
        <authorList>
            <consortium name="The Broad Institute Genomics Platform"/>
            <consortium name="The Broad Institute Genome Sequencing Center for Infectious Disease"/>
            <person name="Wu L."/>
            <person name="Ma J."/>
        </authorList>
    </citation>
    <scope>NUCLEOTIDE SEQUENCE [LARGE SCALE GENOMIC DNA]</scope>
    <source>
        <strain evidence="4">JCM 17919</strain>
    </source>
</reference>